<dbReference type="EMBL" id="CP022990">
    <property type="protein sequence ID" value="ASW01029.1"/>
    <property type="molecule type" value="Genomic_DNA"/>
</dbReference>
<dbReference type="InterPro" id="IPR024440">
    <property type="entry name" value="ColicinD_C"/>
</dbReference>
<keyword evidence="3" id="KW-1185">Reference proteome</keyword>
<dbReference type="KEGG" id="parb:CJU94_22720"/>
<proteinExistence type="predicted"/>
<dbReference type="GO" id="GO:0004540">
    <property type="term" value="F:RNA nuclease activity"/>
    <property type="evidence" value="ECO:0007669"/>
    <property type="project" value="InterPro"/>
</dbReference>
<evidence type="ECO:0000313" key="2">
    <source>
        <dbReference type="EMBL" id="ASW01029.1"/>
    </source>
</evidence>
<dbReference type="AlphaFoldDB" id="A0A248VPT8"/>
<dbReference type="SUPFAM" id="SSF102824">
    <property type="entry name" value="Colicin D/E5 nuclease domain"/>
    <property type="match status" value="1"/>
</dbReference>
<reference evidence="2 3" key="1">
    <citation type="submission" date="2017-08" db="EMBL/GenBank/DDBJ databases">
        <title>Identification and genetic characteristics of simultaneous BTEX- and naphthalene-degrading Paraburkholderia sp. BN5 isolated from petroleum-contaminated soil.</title>
        <authorList>
            <person name="Lee Y."/>
            <person name="Jeon C.O."/>
        </authorList>
    </citation>
    <scope>NUCLEOTIDE SEQUENCE [LARGE SCALE GENOMIC DNA]</scope>
    <source>
        <strain evidence="2 3">BN5</strain>
    </source>
</reference>
<sequence length="71" mass="7735">MGWIDPLGLACSEGVNFTRKQLDKKFKHAVDFSVTGNKNGSNIGAFEKAMKDHVDLPSTQAIQENIVGPTM</sequence>
<evidence type="ECO:0000259" key="1">
    <source>
        <dbReference type="Pfam" id="PF11429"/>
    </source>
</evidence>
<evidence type="ECO:0000313" key="3">
    <source>
        <dbReference type="Proteomes" id="UP000215158"/>
    </source>
</evidence>
<gene>
    <name evidence="2" type="ORF">CJU94_22720</name>
</gene>
<dbReference type="Gene3D" id="3.10.450.200">
    <property type="match status" value="1"/>
</dbReference>
<accession>A0A248VPT8</accession>
<dbReference type="Proteomes" id="UP000215158">
    <property type="component" value="Chromosome 2"/>
</dbReference>
<feature type="domain" description="Colicin D C-terminal" evidence="1">
    <location>
        <begin position="21"/>
        <end position="60"/>
    </location>
</feature>
<organism evidence="2 3">
    <name type="scientific">Paraburkholderia aromaticivorans</name>
    <dbReference type="NCBI Taxonomy" id="2026199"/>
    <lineage>
        <taxon>Bacteria</taxon>
        <taxon>Pseudomonadati</taxon>
        <taxon>Pseudomonadota</taxon>
        <taxon>Betaproteobacteria</taxon>
        <taxon>Burkholderiales</taxon>
        <taxon>Burkholderiaceae</taxon>
        <taxon>Paraburkholderia</taxon>
    </lineage>
</organism>
<protein>
    <recommendedName>
        <fullName evidence="1">Colicin D C-terminal domain-containing protein</fullName>
    </recommendedName>
</protein>
<dbReference type="InterPro" id="IPR037178">
    <property type="entry name" value="ColicinD_C_sf"/>
</dbReference>
<dbReference type="InterPro" id="IPR038233">
    <property type="entry name" value="Colicin_D/E5_nuclease"/>
</dbReference>
<dbReference type="Pfam" id="PF11429">
    <property type="entry name" value="Colicin_D"/>
    <property type="match status" value="1"/>
</dbReference>
<name>A0A248VPT8_9BURK</name>